<dbReference type="STRING" id="863239.GCA_000213935_01090"/>
<dbReference type="EMBL" id="DQID01000225">
    <property type="protein sequence ID" value="HCT14841.1"/>
    <property type="molecule type" value="Genomic_DNA"/>
</dbReference>
<accession>A0A3D4T0S4</accession>
<feature type="compositionally biased region" description="Acidic residues" evidence="1">
    <location>
        <begin position="204"/>
        <end position="215"/>
    </location>
</feature>
<comment type="caution">
    <text evidence="3">The sequence shown here is derived from an EMBL/GenBank/DDBJ whole genome shotgun (WGS) entry which is preliminary data.</text>
</comment>
<dbReference type="InterPro" id="IPR036390">
    <property type="entry name" value="WH_DNA-bd_sf"/>
</dbReference>
<dbReference type="PANTHER" id="PTHR43252:SF2">
    <property type="entry name" value="TRANSCRIPTION REGULATOR, PADR-LIKE FAMILY"/>
    <property type="match status" value="1"/>
</dbReference>
<dbReference type="RefSeq" id="WP_273052073.1">
    <property type="nucleotide sequence ID" value="NZ_DAITTW010000038.1"/>
</dbReference>
<dbReference type="PANTHER" id="PTHR43252">
    <property type="entry name" value="TRANSCRIPTIONAL REGULATOR YQJI"/>
    <property type="match status" value="1"/>
</dbReference>
<protein>
    <submittedName>
        <fullName evidence="3">PadR family transcriptional regulator</fullName>
    </submittedName>
</protein>
<evidence type="ECO:0000259" key="2">
    <source>
        <dbReference type="Pfam" id="PF03551"/>
    </source>
</evidence>
<dbReference type="Proteomes" id="UP000261739">
    <property type="component" value="Unassembled WGS sequence"/>
</dbReference>
<feature type="compositionally biased region" description="Acidic residues" evidence="1">
    <location>
        <begin position="119"/>
        <end position="130"/>
    </location>
</feature>
<dbReference type="SUPFAM" id="SSF46785">
    <property type="entry name" value="Winged helix' DNA-binding domain"/>
    <property type="match status" value="1"/>
</dbReference>
<feature type="region of interest" description="Disordered" evidence="1">
    <location>
        <begin position="193"/>
        <end position="222"/>
    </location>
</feature>
<organism evidence="3 4">
    <name type="scientific">Corynebacterium nuruki</name>
    <dbReference type="NCBI Taxonomy" id="1032851"/>
    <lineage>
        <taxon>Bacteria</taxon>
        <taxon>Bacillati</taxon>
        <taxon>Actinomycetota</taxon>
        <taxon>Actinomycetes</taxon>
        <taxon>Mycobacteriales</taxon>
        <taxon>Corynebacteriaceae</taxon>
        <taxon>Corynebacterium</taxon>
    </lineage>
</organism>
<dbReference type="Pfam" id="PF03551">
    <property type="entry name" value="PadR"/>
    <property type="match status" value="1"/>
</dbReference>
<dbReference type="Gene3D" id="1.10.10.10">
    <property type="entry name" value="Winged helix-like DNA-binding domain superfamily/Winged helix DNA-binding domain"/>
    <property type="match status" value="1"/>
</dbReference>
<evidence type="ECO:0000313" key="4">
    <source>
        <dbReference type="Proteomes" id="UP000261739"/>
    </source>
</evidence>
<reference evidence="3 4" key="1">
    <citation type="journal article" date="2018" name="Nat. Biotechnol.">
        <title>A standardized bacterial taxonomy based on genome phylogeny substantially revises the tree of life.</title>
        <authorList>
            <person name="Parks D.H."/>
            <person name="Chuvochina M."/>
            <person name="Waite D.W."/>
            <person name="Rinke C."/>
            <person name="Skarshewski A."/>
            <person name="Chaumeil P.A."/>
            <person name="Hugenholtz P."/>
        </authorList>
    </citation>
    <scope>NUCLEOTIDE SEQUENCE [LARGE SCALE GENOMIC DNA]</scope>
    <source>
        <strain evidence="3">UBA11247</strain>
    </source>
</reference>
<gene>
    <name evidence="3" type="ORF">DIW82_08670</name>
</gene>
<evidence type="ECO:0000256" key="1">
    <source>
        <dbReference type="SAM" id="MobiDB-lite"/>
    </source>
</evidence>
<proteinExistence type="predicted"/>
<feature type="domain" description="Transcription regulator PadR N-terminal" evidence="2">
    <location>
        <begin position="51"/>
        <end position="118"/>
    </location>
</feature>
<feature type="region of interest" description="Disordered" evidence="1">
    <location>
        <begin position="111"/>
        <end position="132"/>
    </location>
</feature>
<sequence>MAQDTNEPQDFAGLFDMLRGLRGDFAAARRQVTGDGRRDTGKGGHDVRAAVLGLLAESPKHGAQLIRDIADRSTDGWQPAAAEVYPTLQLLVDEGLATVAEDDGRRTYTLTEAGRDEATADDDSTGDDGEGTCGPFAPLTQLAQFAGDHGDLPKAGLKLGQAVRQVAVGGDAAQTDRVVALLDETRRKVYAILAEDSSDSAGSTDDDSDGNDDTAVDPSTRG</sequence>
<dbReference type="InterPro" id="IPR036388">
    <property type="entry name" value="WH-like_DNA-bd_sf"/>
</dbReference>
<evidence type="ECO:0000313" key="3">
    <source>
        <dbReference type="EMBL" id="HCT14841.1"/>
    </source>
</evidence>
<dbReference type="AlphaFoldDB" id="A0A3D4T0S4"/>
<dbReference type="InterPro" id="IPR005149">
    <property type="entry name" value="Tscrpt_reg_PadR_N"/>
</dbReference>
<name>A0A3D4T0S4_9CORY</name>